<protein>
    <submittedName>
        <fullName evidence="2">IS21 family transposase</fullName>
    </submittedName>
</protein>
<evidence type="ECO:0000313" key="2">
    <source>
        <dbReference type="EMBL" id="MCV3291090.1"/>
    </source>
</evidence>
<dbReference type="Proteomes" id="UP001208651">
    <property type="component" value="Unassembled WGS sequence"/>
</dbReference>
<comment type="caution">
    <text evidence="2">The sequence shown here is derived from an EMBL/GenBank/DDBJ whole genome shotgun (WGS) entry which is preliminary data.</text>
</comment>
<gene>
    <name evidence="2" type="ORF">LZT28_23315</name>
</gene>
<feature type="non-terminal residue" evidence="2">
    <location>
        <position position="67"/>
    </location>
</feature>
<feature type="region of interest" description="Disordered" evidence="1">
    <location>
        <begin position="21"/>
        <end position="46"/>
    </location>
</feature>
<accession>A0AAW5RQR3</accession>
<organism evidence="2 3">
    <name type="scientific">Aeromonas media</name>
    <dbReference type="NCBI Taxonomy" id="651"/>
    <lineage>
        <taxon>Bacteria</taxon>
        <taxon>Pseudomonadati</taxon>
        <taxon>Pseudomonadota</taxon>
        <taxon>Gammaproteobacteria</taxon>
        <taxon>Aeromonadales</taxon>
        <taxon>Aeromonadaceae</taxon>
        <taxon>Aeromonas</taxon>
    </lineage>
</organism>
<sequence>HAGDTLLQVYHQQQLVASHPRKTIPGMSTLPEHMPERHSKQQRWTPGRLKQWAADIGPGTLCWVSER</sequence>
<reference evidence="2" key="1">
    <citation type="submission" date="2022-01" db="EMBL/GenBank/DDBJ databases">
        <title>Comparison of Fish pathogen Aeromonas spp.</title>
        <authorList>
            <person name="Dubey S."/>
            <person name="Sorum H."/>
            <person name="Munangandu H.M."/>
        </authorList>
    </citation>
    <scope>NUCLEOTIDE SEQUENCE</scope>
    <source>
        <strain evidence="2">SD/21-15</strain>
    </source>
</reference>
<evidence type="ECO:0000256" key="1">
    <source>
        <dbReference type="SAM" id="MobiDB-lite"/>
    </source>
</evidence>
<feature type="non-terminal residue" evidence="2">
    <location>
        <position position="1"/>
    </location>
</feature>
<evidence type="ECO:0000313" key="3">
    <source>
        <dbReference type="Proteomes" id="UP001208651"/>
    </source>
</evidence>
<name>A0AAW5RQR3_AERME</name>
<dbReference type="EMBL" id="JAJVCY010000214">
    <property type="protein sequence ID" value="MCV3291090.1"/>
    <property type="molecule type" value="Genomic_DNA"/>
</dbReference>
<dbReference type="AlphaFoldDB" id="A0AAW5RQR3"/>
<proteinExistence type="predicted"/>